<protein>
    <submittedName>
        <fullName evidence="2">DUF4406 domain-containing protein</fullName>
    </submittedName>
</protein>
<reference evidence="2 3" key="1">
    <citation type="submission" date="2020-09" db="EMBL/GenBank/DDBJ databases">
        <title>Characterization and genome sequencing of Ruminiclostridium sp. nov. MA18.</title>
        <authorList>
            <person name="Rettenmaier R."/>
            <person name="Kowollik M.-L."/>
            <person name="Liebl W."/>
            <person name="Zverlov V."/>
        </authorList>
    </citation>
    <scope>NUCLEOTIDE SEQUENCE [LARGE SCALE GENOMIC DNA]</scope>
    <source>
        <strain evidence="2 3">MA18</strain>
    </source>
</reference>
<dbReference type="Proteomes" id="UP000306409">
    <property type="component" value="Chromosome"/>
</dbReference>
<feature type="domain" description="DUF7768" evidence="1">
    <location>
        <begin position="5"/>
        <end position="100"/>
    </location>
</feature>
<dbReference type="InterPro" id="IPR056670">
    <property type="entry name" value="DUF7768"/>
</dbReference>
<keyword evidence="3" id="KW-1185">Reference proteome</keyword>
<gene>
    <name evidence="2" type="ORF">EHE19_001490</name>
</gene>
<dbReference type="Gene3D" id="3.40.50.10400">
    <property type="entry name" value="Hypothetical protein PA1492"/>
    <property type="match status" value="1"/>
</dbReference>
<dbReference type="EMBL" id="CP061336">
    <property type="protein sequence ID" value="QNU67247.1"/>
    <property type="molecule type" value="Genomic_DNA"/>
</dbReference>
<dbReference type="Pfam" id="PF24963">
    <property type="entry name" value="DUF7768"/>
    <property type="match status" value="1"/>
</dbReference>
<dbReference type="KEGG" id="rher:EHE19_001490"/>
<dbReference type="RefSeq" id="WP_190530451.1">
    <property type="nucleotide sequence ID" value="NZ_CP061336.1"/>
</dbReference>
<evidence type="ECO:0000313" key="3">
    <source>
        <dbReference type="Proteomes" id="UP000306409"/>
    </source>
</evidence>
<evidence type="ECO:0000259" key="1">
    <source>
        <dbReference type="Pfam" id="PF24963"/>
    </source>
</evidence>
<dbReference type="AlphaFoldDB" id="A0A7H1VPD5"/>
<organism evidence="2 3">
    <name type="scientific">Ruminiclostridium herbifermentans</name>
    <dbReference type="NCBI Taxonomy" id="2488810"/>
    <lineage>
        <taxon>Bacteria</taxon>
        <taxon>Bacillati</taxon>
        <taxon>Bacillota</taxon>
        <taxon>Clostridia</taxon>
        <taxon>Eubacteriales</taxon>
        <taxon>Oscillospiraceae</taxon>
        <taxon>Ruminiclostridium</taxon>
    </lineage>
</organism>
<evidence type="ECO:0000313" key="2">
    <source>
        <dbReference type="EMBL" id="QNU67247.1"/>
    </source>
</evidence>
<accession>A0A7H1VPD5</accession>
<sequence>MFNKKLVYVCSPVKGDIEENITRAKEYCKTVLIMGYIPIAPHVTFNGILNDKVQQERETALALGLELVKHCDEVWVFGNVISEGMQGEIELAKQIGIPVKSVLHTDGTEEVEQAVKKAEHATVRALQATVEAERAAETAMLSKEVSETDTIKPEHKITHKLKIFEEVQGLSNGTKVWIDSVYPIENTFLGIKKDNVITDIKGKTVWALATDFRVLCKAYKWKDKNKMSSLLRLLYNIQILQETGMLEEEFNIFDQENPDIKTIDELNETIETEISYWEE</sequence>
<name>A0A7H1VPD5_9FIRM</name>
<proteinExistence type="predicted"/>